<dbReference type="RefSeq" id="WP_138280978.1">
    <property type="nucleotide sequence ID" value="NZ_BMGE01000002.1"/>
</dbReference>
<protein>
    <submittedName>
        <fullName evidence="1">Uncharacterized protein</fullName>
    </submittedName>
</protein>
<proteinExistence type="predicted"/>
<sequence length="138" mass="15508">MDIKRFTGKEGELVSAEAALRLTRLYQARQNEILERGDNYVKAEFFGIHTFNELISMHGDKCAGFRIYYGIREEEENASEHKRITGREIMKKPTSRLILVPVDEDGNDLTASAQLGGLKDMPAMKEVMLGGPLCPSQC</sequence>
<name>A0A5R9KDW7_9BACT</name>
<organism evidence="1 2">
    <name type="scientific">Dyadobacter sediminis</name>
    <dbReference type="NCBI Taxonomy" id="1493691"/>
    <lineage>
        <taxon>Bacteria</taxon>
        <taxon>Pseudomonadati</taxon>
        <taxon>Bacteroidota</taxon>
        <taxon>Cytophagia</taxon>
        <taxon>Cytophagales</taxon>
        <taxon>Spirosomataceae</taxon>
        <taxon>Dyadobacter</taxon>
    </lineage>
</organism>
<comment type="caution">
    <text evidence="1">The sequence shown here is derived from an EMBL/GenBank/DDBJ whole genome shotgun (WGS) entry which is preliminary data.</text>
</comment>
<dbReference type="AlphaFoldDB" id="A0A5R9KDW7"/>
<gene>
    <name evidence="1" type="ORF">FEM55_08865</name>
</gene>
<keyword evidence="2" id="KW-1185">Reference proteome</keyword>
<accession>A0A5R9KDW7</accession>
<dbReference type="EMBL" id="VCEI01000021">
    <property type="protein sequence ID" value="TLU94350.1"/>
    <property type="molecule type" value="Genomic_DNA"/>
</dbReference>
<evidence type="ECO:0000313" key="1">
    <source>
        <dbReference type="EMBL" id="TLU94350.1"/>
    </source>
</evidence>
<evidence type="ECO:0000313" key="2">
    <source>
        <dbReference type="Proteomes" id="UP000309788"/>
    </source>
</evidence>
<dbReference type="OrthoDB" id="661524at2"/>
<dbReference type="Proteomes" id="UP000309788">
    <property type="component" value="Unassembled WGS sequence"/>
</dbReference>
<reference evidence="1 2" key="1">
    <citation type="submission" date="2019-05" db="EMBL/GenBank/DDBJ databases">
        <authorList>
            <person name="Qu J.-H."/>
        </authorList>
    </citation>
    <scope>NUCLEOTIDE SEQUENCE [LARGE SCALE GENOMIC DNA]</scope>
    <source>
        <strain evidence="1 2">Z12</strain>
    </source>
</reference>